<evidence type="ECO:0000313" key="1">
    <source>
        <dbReference type="EMBL" id="EIW18590.1"/>
    </source>
</evidence>
<dbReference type="AlphaFoldDB" id="I8RJY7"/>
<keyword evidence="2" id="KW-1185">Reference proteome</keyword>
<gene>
    <name evidence="1" type="ORF">FB4_3410</name>
</gene>
<dbReference type="EMBL" id="AKVJ01000025">
    <property type="protein sequence ID" value="EIW18590.1"/>
    <property type="molecule type" value="Genomic_DNA"/>
</dbReference>
<accession>I8RJY7</accession>
<dbReference type="Proteomes" id="UP000004324">
    <property type="component" value="Unassembled WGS sequence"/>
</dbReference>
<reference evidence="1 2" key="1">
    <citation type="journal article" date="2012" name="J. Bacteriol.">
        <title>Draft Genome Sequences for Two Metal-Reducing Pelosinus fermentans Strains Isolated from a Cr(VI)-Contaminated Site and for Type Strain R7.</title>
        <authorList>
            <person name="Brown S.D."/>
            <person name="Podar M."/>
            <person name="Klingeman D.M."/>
            <person name="Johnson C.M."/>
            <person name="Yang Z.K."/>
            <person name="Utturkar S.M."/>
            <person name="Land M.L."/>
            <person name="Mosher J.J."/>
            <person name="Hurt R.A.Jr."/>
            <person name="Phelps T.J."/>
            <person name="Palumbo A.V."/>
            <person name="Arkin A.P."/>
            <person name="Hazen T.C."/>
            <person name="Elias D.A."/>
        </authorList>
    </citation>
    <scope>NUCLEOTIDE SEQUENCE [LARGE SCALE GENOMIC DNA]</scope>
    <source>
        <strain evidence="1 2">B4</strain>
    </source>
</reference>
<comment type="caution">
    <text evidence="1">The sequence shown here is derived from an EMBL/GenBank/DDBJ whole genome shotgun (WGS) entry which is preliminary data.</text>
</comment>
<proteinExistence type="predicted"/>
<protein>
    <submittedName>
        <fullName evidence="1">Uncharacterized protein</fullName>
    </submittedName>
</protein>
<name>I8RJY7_9FIRM</name>
<organism evidence="1 2">
    <name type="scientific">Pelosinus fermentans B4</name>
    <dbReference type="NCBI Taxonomy" id="1149862"/>
    <lineage>
        <taxon>Bacteria</taxon>
        <taxon>Bacillati</taxon>
        <taxon>Bacillota</taxon>
        <taxon>Negativicutes</taxon>
        <taxon>Selenomonadales</taxon>
        <taxon>Sporomusaceae</taxon>
        <taxon>Pelosinus</taxon>
    </lineage>
</organism>
<sequence length="48" mass="5326" precursor="true">MKQLILMLAIVAMQYTVNSGDTLQSMLNNIARGMTHVKLRSFAKESGN</sequence>
<evidence type="ECO:0000313" key="2">
    <source>
        <dbReference type="Proteomes" id="UP000004324"/>
    </source>
</evidence>